<reference evidence="3 4" key="1">
    <citation type="submission" date="2023-07" db="EMBL/GenBank/DDBJ databases">
        <title>Sequencing the genomes of 1000 actinobacteria strains.</title>
        <authorList>
            <person name="Klenk H.-P."/>
        </authorList>
    </citation>
    <scope>NUCLEOTIDE SEQUENCE [LARGE SCALE GENOMIC DNA]</scope>
    <source>
        <strain evidence="3 4">DSM 19426</strain>
    </source>
</reference>
<dbReference type="SUPFAM" id="SSF48150">
    <property type="entry name" value="DNA-glycosylase"/>
    <property type="match status" value="1"/>
</dbReference>
<evidence type="ECO:0000256" key="2">
    <source>
        <dbReference type="ARBA" id="ARBA00023204"/>
    </source>
</evidence>
<evidence type="ECO:0000256" key="1">
    <source>
        <dbReference type="ARBA" id="ARBA00022763"/>
    </source>
</evidence>
<protein>
    <submittedName>
        <fullName evidence="3">3-methyladenine DNA glycosylase/8-oxoguanine DNA glycosylase</fullName>
    </submittedName>
</protein>
<dbReference type="InterPro" id="IPR051912">
    <property type="entry name" value="Alkylbase_DNA_Glycosylase/TA"/>
</dbReference>
<gene>
    <name evidence="3" type="ORF">J2S63_000676</name>
</gene>
<keyword evidence="1" id="KW-0227">DNA damage</keyword>
<dbReference type="Proteomes" id="UP001183648">
    <property type="component" value="Unassembled WGS sequence"/>
</dbReference>
<dbReference type="EMBL" id="JAVDYG010000001">
    <property type="protein sequence ID" value="MDR7361123.1"/>
    <property type="molecule type" value="Genomic_DNA"/>
</dbReference>
<dbReference type="RefSeq" id="WP_310298611.1">
    <property type="nucleotide sequence ID" value="NZ_BAAAPS010000002.1"/>
</dbReference>
<keyword evidence="2" id="KW-0234">DNA repair</keyword>
<comment type="caution">
    <text evidence="3">The sequence shown here is derived from an EMBL/GenBank/DDBJ whole genome shotgun (WGS) entry which is preliminary data.</text>
</comment>
<dbReference type="InterPro" id="IPR011257">
    <property type="entry name" value="DNA_glycosylase"/>
</dbReference>
<keyword evidence="4" id="KW-1185">Reference proteome</keyword>
<dbReference type="PANTHER" id="PTHR43003:SF6">
    <property type="entry name" value="DNA GLYCOSYLASE"/>
    <property type="match status" value="1"/>
</dbReference>
<sequence length="310" mass="34239">MEVERTWRPGWPCPVPRVLGGLRRGPGDPTYLTDEQRTLWKTFRTPEGPVTLAIRPLDAAGEVRASAWGPGADWVLDGLPTLLGAEDDPSGFTVHHDVLEAPARTFAHWRVPRTRLVLESLVPAVIEQKVTGKEAFRAQRLLVREHGEVAPGPGADLGLRVFPDVATLRQVPSWRWLQYGVDHSRSTTLQRVLQVAPALERLVLVDHAEADRRLRTLPGIGVWTSAEVRARALGDPDAVSFGDYHVAKDIGWALTGTPVDDEQLAVLLEPYAGHRLRVQVLLGMAGLRRPRRGPRMTLPTHVPAAGRGRR</sequence>
<evidence type="ECO:0000313" key="4">
    <source>
        <dbReference type="Proteomes" id="UP001183648"/>
    </source>
</evidence>
<accession>A0ABU2BTN1</accession>
<evidence type="ECO:0000313" key="3">
    <source>
        <dbReference type="EMBL" id="MDR7361123.1"/>
    </source>
</evidence>
<name>A0ABU2BTN1_9ACTN</name>
<dbReference type="Gene3D" id="1.10.340.30">
    <property type="entry name" value="Hypothetical protein, domain 2"/>
    <property type="match status" value="1"/>
</dbReference>
<proteinExistence type="predicted"/>
<organism evidence="3 4">
    <name type="scientific">Nocardioides marmoribigeumensis</name>
    <dbReference type="NCBI Taxonomy" id="433649"/>
    <lineage>
        <taxon>Bacteria</taxon>
        <taxon>Bacillati</taxon>
        <taxon>Actinomycetota</taxon>
        <taxon>Actinomycetes</taxon>
        <taxon>Propionibacteriales</taxon>
        <taxon>Nocardioidaceae</taxon>
        <taxon>Nocardioides</taxon>
    </lineage>
</organism>
<dbReference type="PANTHER" id="PTHR43003">
    <property type="entry name" value="DNA-3-METHYLADENINE GLYCOSYLASE"/>
    <property type="match status" value="1"/>
</dbReference>